<dbReference type="EMBL" id="BART01020124">
    <property type="protein sequence ID" value="GAH00383.1"/>
    <property type="molecule type" value="Genomic_DNA"/>
</dbReference>
<dbReference type="AlphaFoldDB" id="X1DVG6"/>
<accession>X1DVG6</accession>
<organism evidence="1">
    <name type="scientific">marine sediment metagenome</name>
    <dbReference type="NCBI Taxonomy" id="412755"/>
    <lineage>
        <taxon>unclassified sequences</taxon>
        <taxon>metagenomes</taxon>
        <taxon>ecological metagenomes</taxon>
    </lineage>
</organism>
<protein>
    <submittedName>
        <fullName evidence="1">Uncharacterized protein</fullName>
    </submittedName>
</protein>
<feature type="non-terminal residue" evidence="1">
    <location>
        <position position="44"/>
    </location>
</feature>
<comment type="caution">
    <text evidence="1">The sequence shown here is derived from an EMBL/GenBank/DDBJ whole genome shotgun (WGS) entry which is preliminary data.</text>
</comment>
<evidence type="ECO:0000313" key="1">
    <source>
        <dbReference type="EMBL" id="GAH00383.1"/>
    </source>
</evidence>
<reference evidence="1" key="1">
    <citation type="journal article" date="2014" name="Front. Microbiol.">
        <title>High frequency of phylogenetically diverse reductive dehalogenase-homologous genes in deep subseafloor sedimentary metagenomes.</title>
        <authorList>
            <person name="Kawai M."/>
            <person name="Futagami T."/>
            <person name="Toyoda A."/>
            <person name="Takaki Y."/>
            <person name="Nishi S."/>
            <person name="Hori S."/>
            <person name="Arai W."/>
            <person name="Tsubouchi T."/>
            <person name="Morono Y."/>
            <person name="Uchiyama I."/>
            <person name="Ito T."/>
            <person name="Fujiyama A."/>
            <person name="Inagaki F."/>
            <person name="Takami H."/>
        </authorList>
    </citation>
    <scope>NUCLEOTIDE SEQUENCE</scope>
    <source>
        <strain evidence="1">Expedition CK06-06</strain>
    </source>
</reference>
<name>X1DVG6_9ZZZZ</name>
<sequence>MAKKKKGHRRPKPSLIMLVSIFAGLYGTYAHVKGHSGETLAGRL</sequence>
<gene>
    <name evidence="1" type="ORF">S01H4_37457</name>
</gene>
<proteinExistence type="predicted"/>